<dbReference type="EMBL" id="SNVX01000004">
    <property type="protein sequence ID" value="TDN59454.1"/>
    <property type="molecule type" value="Genomic_DNA"/>
</dbReference>
<dbReference type="AlphaFoldDB" id="A0A4R6EMW5"/>
<dbReference type="Proteomes" id="UP000295530">
    <property type="component" value="Unassembled WGS sequence"/>
</dbReference>
<dbReference type="PRINTS" id="PR01005">
    <property type="entry name" value="FLGHOOKAP1"/>
</dbReference>
<feature type="coiled-coil region" evidence="8">
    <location>
        <begin position="162"/>
        <end position="189"/>
    </location>
</feature>
<evidence type="ECO:0000256" key="4">
    <source>
        <dbReference type="ARBA" id="ARBA00016244"/>
    </source>
</evidence>
<reference evidence="12 13" key="1">
    <citation type="submission" date="2019-03" db="EMBL/GenBank/DDBJ databases">
        <title>Genomic analyses of the natural microbiome of Caenorhabditis elegans.</title>
        <authorList>
            <person name="Samuel B."/>
        </authorList>
    </citation>
    <scope>NUCLEOTIDE SEQUENCE [LARGE SCALE GENOMIC DNA]</scope>
    <source>
        <strain evidence="12 13">BIGb0156</strain>
    </source>
</reference>
<comment type="subcellular location">
    <subcellularLocation>
        <location evidence="1 7">Bacterial flagellum</location>
    </subcellularLocation>
    <subcellularLocation>
        <location evidence="2 7">Secreted</location>
    </subcellularLocation>
</comment>
<dbReference type="PANTHER" id="PTHR30033:SF1">
    <property type="entry name" value="FLAGELLAR HOOK-ASSOCIATED PROTEIN 1"/>
    <property type="match status" value="1"/>
</dbReference>
<keyword evidence="6 7" id="KW-0975">Bacterial flagellum</keyword>
<keyword evidence="12" id="KW-0969">Cilium</keyword>
<dbReference type="OrthoDB" id="9802553at2"/>
<name>A0A4R6EMW5_SCAGO</name>
<keyword evidence="5 7" id="KW-0964">Secreted</keyword>
<dbReference type="InterPro" id="IPR049119">
    <property type="entry name" value="FlgK_D2-like"/>
</dbReference>
<keyword evidence="8" id="KW-0175">Coiled coil</keyword>
<evidence type="ECO:0000259" key="11">
    <source>
        <dbReference type="Pfam" id="PF22638"/>
    </source>
</evidence>
<evidence type="ECO:0000256" key="6">
    <source>
        <dbReference type="ARBA" id="ARBA00023143"/>
    </source>
</evidence>
<evidence type="ECO:0000313" key="13">
    <source>
        <dbReference type="Proteomes" id="UP000295530"/>
    </source>
</evidence>
<proteinExistence type="inferred from homology"/>
<dbReference type="GO" id="GO:0005198">
    <property type="term" value="F:structural molecule activity"/>
    <property type="evidence" value="ECO:0007669"/>
    <property type="project" value="UniProtKB-UniRule"/>
</dbReference>
<sequence>MNNLFNLARSGLSTAQSALSVVGSNLTNGMSGNYSRRDIIIGESGGLTTSRGFYGYGAQVNGVQRAYDAFANSQLRGSISSWSALAGRNEQLSDIDDMLGNESDNVSVSLNNLFKAMATLEGNAGDGPSRSAVYNSLGALTQRFNESGKRLSGLEKSTNTHIEQSAKDINSATAQLAEVNKQLERIQAQNGTPPADLLDQRDALLEGLSEQIGIEVNENKVTGRVDVTLTDGRPLVSGDRAYSLETSPSASDPNKIIISYVGSDDIPSPINESNIRSGRLAGLLKFRSEDLEVARNELNQIAFQMATRFNEQHEAGFDLNGDAGEPLFSLPDIKARANSANTGTGSMDNIKVTDSSQVRAEDYTLSFDGANWTVTGADGRPVSATVMPGMPPKMTFEGVEIEIPAGVNAGDSFSLNPLAGMAEGIGRAIDSADKLAAAASATGGPGDHGNLSLLKGIQEEKLVGGNTLTGAYTKLVGTIGANAREVKSSLASAEIDLDTKYNTKQALSGVDMNEETVNLQMFMQYYQANAQILQTATSLFDTLLSIK</sequence>
<feature type="domain" description="Flagellar basal-body/hook protein C-terminal" evidence="9">
    <location>
        <begin position="508"/>
        <end position="545"/>
    </location>
</feature>
<dbReference type="InterPro" id="IPR002371">
    <property type="entry name" value="FlgK"/>
</dbReference>
<evidence type="ECO:0000256" key="7">
    <source>
        <dbReference type="RuleBase" id="RU362065"/>
    </source>
</evidence>
<protein>
    <recommendedName>
        <fullName evidence="4 7">Flagellar hook-associated protein 1</fullName>
        <shortName evidence="7">HAP1</shortName>
    </recommendedName>
</protein>
<dbReference type="InterPro" id="IPR010930">
    <property type="entry name" value="Flg_bb/hook_C_dom"/>
</dbReference>
<dbReference type="PANTHER" id="PTHR30033">
    <property type="entry name" value="FLAGELLAR HOOK-ASSOCIATED PROTEIN 1"/>
    <property type="match status" value="1"/>
</dbReference>
<dbReference type="Pfam" id="PF22638">
    <property type="entry name" value="FlgK_D1"/>
    <property type="match status" value="1"/>
</dbReference>
<keyword evidence="13" id="KW-1185">Reference proteome</keyword>
<evidence type="ECO:0000256" key="1">
    <source>
        <dbReference type="ARBA" id="ARBA00004365"/>
    </source>
</evidence>
<evidence type="ECO:0000256" key="5">
    <source>
        <dbReference type="ARBA" id="ARBA00022525"/>
    </source>
</evidence>
<comment type="caution">
    <text evidence="12">The sequence shown here is derived from an EMBL/GenBank/DDBJ whole genome shotgun (WGS) entry which is preliminary data.</text>
</comment>
<dbReference type="InterPro" id="IPR053927">
    <property type="entry name" value="FlgK_helical"/>
</dbReference>
<evidence type="ECO:0000259" key="10">
    <source>
        <dbReference type="Pfam" id="PF21158"/>
    </source>
</evidence>
<evidence type="ECO:0000256" key="2">
    <source>
        <dbReference type="ARBA" id="ARBA00004613"/>
    </source>
</evidence>
<dbReference type="Pfam" id="PF06429">
    <property type="entry name" value="Flg_bbr_C"/>
    <property type="match status" value="1"/>
</dbReference>
<evidence type="ECO:0000259" key="9">
    <source>
        <dbReference type="Pfam" id="PF06429"/>
    </source>
</evidence>
<dbReference type="Pfam" id="PF21158">
    <property type="entry name" value="flgK_1st_1"/>
    <property type="match status" value="1"/>
</dbReference>
<evidence type="ECO:0000256" key="3">
    <source>
        <dbReference type="ARBA" id="ARBA00009677"/>
    </source>
</evidence>
<dbReference type="SUPFAM" id="SSF64518">
    <property type="entry name" value="Phase 1 flagellin"/>
    <property type="match status" value="1"/>
</dbReference>
<comment type="similarity">
    <text evidence="3 7">Belongs to the flagella basal body rod proteins family.</text>
</comment>
<keyword evidence="12" id="KW-0282">Flagellum</keyword>
<feature type="domain" description="Flagellar hook-associated protein 1 D2-like" evidence="10">
    <location>
        <begin position="337"/>
        <end position="417"/>
    </location>
</feature>
<evidence type="ECO:0000256" key="8">
    <source>
        <dbReference type="SAM" id="Coils"/>
    </source>
</evidence>
<dbReference type="GO" id="GO:0009424">
    <property type="term" value="C:bacterial-type flagellum hook"/>
    <property type="evidence" value="ECO:0007669"/>
    <property type="project" value="UniProtKB-UniRule"/>
</dbReference>
<gene>
    <name evidence="7" type="primary">flgK</name>
    <name evidence="12" type="ORF">EC847_10455</name>
</gene>
<evidence type="ECO:0000313" key="12">
    <source>
        <dbReference type="EMBL" id="TDN59454.1"/>
    </source>
</evidence>
<organism evidence="12 13">
    <name type="scientific">Scandinavium goeteborgense</name>
    <dbReference type="NCBI Taxonomy" id="1851514"/>
    <lineage>
        <taxon>Bacteria</taxon>
        <taxon>Pseudomonadati</taxon>
        <taxon>Pseudomonadota</taxon>
        <taxon>Gammaproteobacteria</taxon>
        <taxon>Enterobacterales</taxon>
        <taxon>Enterobacteriaceae</taxon>
        <taxon>Scandinavium</taxon>
    </lineage>
</organism>
<dbReference type="GO" id="GO:0005576">
    <property type="term" value="C:extracellular region"/>
    <property type="evidence" value="ECO:0007669"/>
    <property type="project" value="UniProtKB-SubCell"/>
</dbReference>
<feature type="domain" description="Flagellar hook-associated protein FlgK helical" evidence="11">
    <location>
        <begin position="92"/>
        <end position="328"/>
    </location>
</feature>
<dbReference type="NCBIfam" id="TIGR02492">
    <property type="entry name" value="flgK_ends"/>
    <property type="match status" value="1"/>
</dbReference>
<accession>A0A4R6EMW5</accession>
<keyword evidence="12" id="KW-0966">Cell projection</keyword>
<dbReference type="GO" id="GO:0044780">
    <property type="term" value="P:bacterial-type flagellum assembly"/>
    <property type="evidence" value="ECO:0007669"/>
    <property type="project" value="InterPro"/>
</dbReference>
<dbReference type="RefSeq" id="WP_133460903.1">
    <property type="nucleotide sequence ID" value="NZ_SNVX01000004.1"/>
</dbReference>